<evidence type="ECO:0000259" key="1">
    <source>
        <dbReference type="Pfam" id="PF13403"/>
    </source>
</evidence>
<dbReference type="InterPro" id="IPR036844">
    <property type="entry name" value="Hint_dom_sf"/>
</dbReference>
<proteinExistence type="predicted"/>
<dbReference type="InterPro" id="IPR028992">
    <property type="entry name" value="Hedgehog/Intein_dom"/>
</dbReference>
<gene>
    <name evidence="2" type="ORF">HCU73_09970</name>
</gene>
<dbReference type="EMBL" id="JAAZQQ010000003">
    <property type="protein sequence ID" value="NKX44916.1"/>
    <property type="molecule type" value="Genomic_DNA"/>
</dbReference>
<protein>
    <submittedName>
        <fullName evidence="2">Hint domain-containing protein</fullName>
    </submittedName>
</protein>
<dbReference type="Gene3D" id="2.170.16.10">
    <property type="entry name" value="Hedgehog/Intein (Hint) domain"/>
    <property type="match status" value="1"/>
</dbReference>
<dbReference type="Proteomes" id="UP000526408">
    <property type="component" value="Unassembled WGS sequence"/>
</dbReference>
<dbReference type="SUPFAM" id="SSF51294">
    <property type="entry name" value="Hedgehog/intein (Hint) domain"/>
    <property type="match status" value="1"/>
</dbReference>
<keyword evidence="3" id="KW-1185">Reference proteome</keyword>
<organism evidence="2 3">
    <name type="scientific">Roseicyclus persicicus</name>
    <dbReference type="NCBI Taxonomy" id="2650661"/>
    <lineage>
        <taxon>Bacteria</taxon>
        <taxon>Pseudomonadati</taxon>
        <taxon>Pseudomonadota</taxon>
        <taxon>Alphaproteobacteria</taxon>
        <taxon>Rhodobacterales</taxon>
        <taxon>Roseobacteraceae</taxon>
        <taxon>Roseicyclus</taxon>
    </lineage>
</organism>
<comment type="caution">
    <text evidence="2">The sequence shown here is derived from an EMBL/GenBank/DDBJ whole genome shotgun (WGS) entry which is preliminary data.</text>
</comment>
<sequence length="297" mass="31751">MANVTTTKILLFSNSTINADQLTFTNTVNLLQNNTAVDADNSGTATAGDYLTSTFVLYSQYTVNINGEDFAIFVSASTGELRIPHDGQLDNVVFTSPLDVTFNDNAQVVNCFAAGTRIRTPGGDRAVETLAAGDLVMTADGRSVPVKWLWRQTLSTRFGTAERLQPVRVRAGALGEGLPQRDLVVTADHALSIDGLLVDAGALVNGHSIDRVPLSDLGELFAVYHVETADHDLILAEGVPAETFIDYAGRQVFDNHADYMAVHGEAARLPEMPAPRISAARMLPAALKARLGIARAA</sequence>
<dbReference type="AlphaFoldDB" id="A0A7X6GYU7"/>
<evidence type="ECO:0000313" key="2">
    <source>
        <dbReference type="EMBL" id="NKX44916.1"/>
    </source>
</evidence>
<feature type="domain" description="Hedgehog/Intein (Hint)" evidence="1">
    <location>
        <begin position="111"/>
        <end position="246"/>
    </location>
</feature>
<evidence type="ECO:0000313" key="3">
    <source>
        <dbReference type="Proteomes" id="UP000526408"/>
    </source>
</evidence>
<dbReference type="Pfam" id="PF13403">
    <property type="entry name" value="Hint_2"/>
    <property type="match status" value="1"/>
</dbReference>
<dbReference type="RefSeq" id="WP_168623316.1">
    <property type="nucleotide sequence ID" value="NZ_JAAZQQ010000003.1"/>
</dbReference>
<reference evidence="2 3" key="1">
    <citation type="submission" date="2020-04" db="EMBL/GenBank/DDBJ databases">
        <authorList>
            <person name="Yoon J."/>
        </authorList>
    </citation>
    <scope>NUCLEOTIDE SEQUENCE [LARGE SCALE GENOMIC DNA]</scope>
    <source>
        <strain evidence="2 3">KMU-115</strain>
    </source>
</reference>
<name>A0A7X6GYU7_9RHOB</name>
<accession>A0A7X6GYU7</accession>